<protein>
    <submittedName>
        <fullName evidence="2">DUF47 family protein</fullName>
    </submittedName>
</protein>
<evidence type="ECO:0000313" key="3">
    <source>
        <dbReference type="Proteomes" id="UP000308978"/>
    </source>
</evidence>
<dbReference type="Proteomes" id="UP000308978">
    <property type="component" value="Unassembled WGS sequence"/>
</dbReference>
<organism evidence="2 3">
    <name type="scientific">Adlercreutzia caecimuris</name>
    <dbReference type="NCBI Taxonomy" id="671266"/>
    <lineage>
        <taxon>Bacteria</taxon>
        <taxon>Bacillati</taxon>
        <taxon>Actinomycetota</taxon>
        <taxon>Coriobacteriia</taxon>
        <taxon>Eggerthellales</taxon>
        <taxon>Eggerthellaceae</taxon>
        <taxon>Adlercreutzia</taxon>
    </lineage>
</organism>
<evidence type="ECO:0000256" key="1">
    <source>
        <dbReference type="ARBA" id="ARBA00008591"/>
    </source>
</evidence>
<dbReference type="Gene3D" id="1.20.58.220">
    <property type="entry name" value="Phosphate transport system protein phou homolog 2, domain 2"/>
    <property type="match status" value="1"/>
</dbReference>
<sequence length="209" mass="24207">MGKKHKYDYFSAYEELSDLAVQEAGVLIRAMDEFTDAAALRPMLEEAHELEHGGDTINHDIYKQVAGDFMPPFDREDIVALAQALDNILDEMEDVLQYLYMYDVHQIPDDAKRFATLIRKSCKAVHVAMEDFRNFKRSKSFKQLVIEVSNYEDEADTLYVEVIRNLHVNHADEPVHVLKWSRLYDHMESCCDACEHTADLMSTILLKNM</sequence>
<dbReference type="Pfam" id="PF01865">
    <property type="entry name" value="PhoU_div"/>
    <property type="match status" value="1"/>
</dbReference>
<dbReference type="PANTHER" id="PTHR37298">
    <property type="entry name" value="UPF0111 PROTEIN YKAA"/>
    <property type="match status" value="1"/>
</dbReference>
<dbReference type="InterPro" id="IPR018445">
    <property type="entry name" value="Put_Phosphate_transp_reg"/>
</dbReference>
<dbReference type="PANTHER" id="PTHR37298:SF1">
    <property type="entry name" value="UPF0111 PROTEIN YKAA"/>
    <property type="match status" value="1"/>
</dbReference>
<reference evidence="2 3" key="1">
    <citation type="submission" date="2019-04" db="EMBL/GenBank/DDBJ databases">
        <title>Microbes associate with the intestines of laboratory mice.</title>
        <authorList>
            <person name="Navarre W."/>
            <person name="Wong E."/>
            <person name="Huang K.C."/>
            <person name="Tropini C."/>
            <person name="Ng K."/>
            <person name="Yu B."/>
        </authorList>
    </citation>
    <scope>NUCLEOTIDE SEQUENCE [LARGE SCALE GENOMIC DNA]</scope>
    <source>
        <strain evidence="2 3">NM80_B27</strain>
    </source>
</reference>
<dbReference type="InterPro" id="IPR038078">
    <property type="entry name" value="PhoU-like_sf"/>
</dbReference>
<proteinExistence type="inferred from homology"/>
<dbReference type="InterPro" id="IPR052912">
    <property type="entry name" value="UPF0111_domain"/>
</dbReference>
<gene>
    <name evidence="2" type="ORF">E5986_00325</name>
</gene>
<evidence type="ECO:0000313" key="2">
    <source>
        <dbReference type="EMBL" id="THG38780.1"/>
    </source>
</evidence>
<dbReference type="RefSeq" id="WP_135970996.1">
    <property type="nucleotide sequence ID" value="NZ_CAJTBT010000006.1"/>
</dbReference>
<accession>A0A4S4G554</accession>
<dbReference type="EMBL" id="SSTJ01000001">
    <property type="protein sequence ID" value="THG38780.1"/>
    <property type="molecule type" value="Genomic_DNA"/>
</dbReference>
<dbReference type="AlphaFoldDB" id="A0A4S4G554"/>
<comment type="caution">
    <text evidence="2">The sequence shown here is derived from an EMBL/GenBank/DDBJ whole genome shotgun (WGS) entry which is preliminary data.</text>
</comment>
<name>A0A4S4G554_9ACTN</name>
<comment type="similarity">
    <text evidence="1">Belongs to the UPF0111 family.</text>
</comment>